<name>A0A8S3QSG7_MYTED</name>
<sequence length="155" mass="18154">MNGNTNYAMNMAIIKIIECTTFVKKNMEKHAETEGEEQQETTTVNDDENTKYEERQQTEVLTENDKIEDTDEQPELKDGDDEDNLTHSMSLNKKITSGNAKKIKRRQKGLQKSLQKSLQKRKETKLQVILLNDRHQNQQKQIEILHQHNLKLQSF</sequence>
<proteinExistence type="predicted"/>
<dbReference type="AlphaFoldDB" id="A0A8S3QSG7"/>
<accession>A0A8S3QSG7</accession>
<reference evidence="2" key="1">
    <citation type="submission" date="2021-03" db="EMBL/GenBank/DDBJ databases">
        <authorList>
            <person name="Bekaert M."/>
        </authorList>
    </citation>
    <scope>NUCLEOTIDE SEQUENCE</scope>
</reference>
<gene>
    <name evidence="2" type="ORF">MEDL_13344</name>
</gene>
<evidence type="ECO:0000313" key="2">
    <source>
        <dbReference type="EMBL" id="CAG2198587.1"/>
    </source>
</evidence>
<feature type="region of interest" description="Disordered" evidence="1">
    <location>
        <begin position="28"/>
        <end position="122"/>
    </location>
</feature>
<organism evidence="2 3">
    <name type="scientific">Mytilus edulis</name>
    <name type="common">Blue mussel</name>
    <dbReference type="NCBI Taxonomy" id="6550"/>
    <lineage>
        <taxon>Eukaryota</taxon>
        <taxon>Metazoa</taxon>
        <taxon>Spiralia</taxon>
        <taxon>Lophotrochozoa</taxon>
        <taxon>Mollusca</taxon>
        <taxon>Bivalvia</taxon>
        <taxon>Autobranchia</taxon>
        <taxon>Pteriomorphia</taxon>
        <taxon>Mytilida</taxon>
        <taxon>Mytiloidea</taxon>
        <taxon>Mytilidae</taxon>
        <taxon>Mytilinae</taxon>
        <taxon>Mytilus</taxon>
    </lineage>
</organism>
<keyword evidence="3" id="KW-1185">Reference proteome</keyword>
<evidence type="ECO:0000313" key="3">
    <source>
        <dbReference type="Proteomes" id="UP000683360"/>
    </source>
</evidence>
<feature type="compositionally biased region" description="Acidic residues" evidence="1">
    <location>
        <begin position="68"/>
        <end position="83"/>
    </location>
</feature>
<comment type="caution">
    <text evidence="2">The sequence shown here is derived from an EMBL/GenBank/DDBJ whole genome shotgun (WGS) entry which is preliminary data.</text>
</comment>
<feature type="compositionally biased region" description="Basic and acidic residues" evidence="1">
    <location>
        <begin position="48"/>
        <end position="67"/>
    </location>
</feature>
<evidence type="ECO:0000256" key="1">
    <source>
        <dbReference type="SAM" id="MobiDB-lite"/>
    </source>
</evidence>
<feature type="compositionally biased region" description="Polar residues" evidence="1">
    <location>
        <begin position="86"/>
        <end position="99"/>
    </location>
</feature>
<dbReference type="EMBL" id="CAJPWZ010000689">
    <property type="protein sequence ID" value="CAG2198587.1"/>
    <property type="molecule type" value="Genomic_DNA"/>
</dbReference>
<dbReference type="Proteomes" id="UP000683360">
    <property type="component" value="Unassembled WGS sequence"/>
</dbReference>
<dbReference type="OrthoDB" id="6203538at2759"/>
<protein>
    <submittedName>
        <fullName evidence="2">Uncharacterized protein</fullName>
    </submittedName>
</protein>